<dbReference type="InterPro" id="IPR051463">
    <property type="entry name" value="Peptidase_U62_metallo"/>
</dbReference>
<proteinExistence type="inferred from homology"/>
<sequence length="478" mass="50850">MAETAPALDFFFAENGLDEARTLQLVDDALAGMDDGELFFEATQAESFSFDDGRLKAASFDSAQGFGLRSVLGESTGYAHSTDMSEEAIRRAAETVRAIQTGASGSMAIAPARSNKRLYGDHNPLLGIDFAKKVKLLEEIDAFARAADPRVKQVSAALVGSWQQVEIIRAGGHRVRDIRPLVRLNVSVMMADGDRQETGYDGAGGRRDYDFLFDENQWQAQVHEAIRQASVNLESVDAPAGEMTVVLGPGWPGVLLHEAVGHGLEGDFNRKKTSAFAGLLGEQVAAKGVTVVDDGTIEARRGSLSVDDEGTPTERTVLIEDGILKGYMQDRLNARLMGMKPTGNGRRQGFSHSPMPRMTNTFMLAGNHDPAEIVASVKDGLYAVNFGGGQVDITSGKFVFSCTEAYRVRNGKVMEPVKGATLIGNGPDVLKRVSMIGNDLKLDNGVGICGKAGQSVPAGVGQPTLKIDGLTVGGTAAA</sequence>
<feature type="domain" description="Metalloprotease TldD/E central" evidence="7">
    <location>
        <begin position="124"/>
        <end position="233"/>
    </location>
</feature>
<evidence type="ECO:0000256" key="3">
    <source>
        <dbReference type="ARBA" id="ARBA00022801"/>
    </source>
</evidence>
<dbReference type="AlphaFoldDB" id="A0AAF0BLW8"/>
<dbReference type="NCBIfam" id="NF008006">
    <property type="entry name" value="PRK10735.1"/>
    <property type="match status" value="1"/>
</dbReference>
<dbReference type="InterPro" id="IPR025502">
    <property type="entry name" value="TldD"/>
</dbReference>
<reference evidence="8" key="1">
    <citation type="submission" date="2023-01" db="EMBL/GenBank/DDBJ databases">
        <title>The genome sequence of Kordiimonadaceae bacterium 6D33.</title>
        <authorList>
            <person name="Liu Y."/>
        </authorList>
    </citation>
    <scope>NUCLEOTIDE SEQUENCE</scope>
    <source>
        <strain evidence="8">6D33</strain>
    </source>
</reference>
<dbReference type="EMBL" id="CP116805">
    <property type="protein sequence ID" value="WCL53656.1"/>
    <property type="molecule type" value="Genomic_DNA"/>
</dbReference>
<dbReference type="PANTHER" id="PTHR30624:SF4">
    <property type="entry name" value="METALLOPROTEASE TLDD"/>
    <property type="match status" value="1"/>
</dbReference>
<dbReference type="PIRSF" id="PIRSF004919">
    <property type="entry name" value="TldD"/>
    <property type="match status" value="1"/>
</dbReference>
<keyword evidence="2" id="KW-0645">Protease</keyword>
<evidence type="ECO:0000259" key="5">
    <source>
        <dbReference type="Pfam" id="PF01523"/>
    </source>
</evidence>
<dbReference type="InterPro" id="IPR045570">
    <property type="entry name" value="Metalloprtase-TldD/E_cen_dom"/>
</dbReference>
<dbReference type="RefSeq" id="WP_289503169.1">
    <property type="nucleotide sequence ID" value="NZ_CP116805.1"/>
</dbReference>
<evidence type="ECO:0000256" key="4">
    <source>
        <dbReference type="ARBA" id="ARBA00023049"/>
    </source>
</evidence>
<dbReference type="Pfam" id="PF01523">
    <property type="entry name" value="PmbA_TldD_1st"/>
    <property type="match status" value="1"/>
</dbReference>
<keyword evidence="9" id="KW-1185">Reference proteome</keyword>
<gene>
    <name evidence="8" type="primary">tldD</name>
    <name evidence="8" type="ORF">PH603_14040</name>
</gene>
<evidence type="ECO:0000313" key="8">
    <source>
        <dbReference type="EMBL" id="WCL53656.1"/>
    </source>
</evidence>
<dbReference type="InterPro" id="IPR002510">
    <property type="entry name" value="Metalloprtase-TldD/E_N"/>
</dbReference>
<feature type="domain" description="Metalloprotease TldD/E N-terminal" evidence="5">
    <location>
        <begin position="37"/>
        <end position="99"/>
    </location>
</feature>
<evidence type="ECO:0000313" key="9">
    <source>
        <dbReference type="Proteomes" id="UP001217500"/>
    </source>
</evidence>
<protein>
    <submittedName>
        <fullName evidence="8">Metalloprotease TldD</fullName>
        <ecNumber evidence="8">3.4.24.-</ecNumber>
    </submittedName>
</protein>
<name>A0AAF0BLW8_9PROT</name>
<dbReference type="InterPro" id="IPR045569">
    <property type="entry name" value="Metalloprtase-TldD/E_C"/>
</dbReference>
<evidence type="ECO:0000259" key="7">
    <source>
        <dbReference type="Pfam" id="PF19290"/>
    </source>
</evidence>
<dbReference type="GO" id="GO:0006508">
    <property type="term" value="P:proteolysis"/>
    <property type="evidence" value="ECO:0007669"/>
    <property type="project" value="UniProtKB-KW"/>
</dbReference>
<feature type="domain" description="Metalloprotease TldD/E C-terminal" evidence="6">
    <location>
        <begin position="241"/>
        <end position="474"/>
    </location>
</feature>
<organism evidence="8 9">
    <name type="scientific">Gimibacter soli</name>
    <dbReference type="NCBI Taxonomy" id="3024400"/>
    <lineage>
        <taxon>Bacteria</taxon>
        <taxon>Pseudomonadati</taxon>
        <taxon>Pseudomonadota</taxon>
        <taxon>Alphaproteobacteria</taxon>
        <taxon>Kordiimonadales</taxon>
        <taxon>Temperatibacteraceae</taxon>
        <taxon>Gimibacter</taxon>
    </lineage>
</organism>
<dbReference type="KEGG" id="gso:PH603_14040"/>
<dbReference type="InterPro" id="IPR035068">
    <property type="entry name" value="TldD/PmbA_N"/>
</dbReference>
<evidence type="ECO:0000256" key="1">
    <source>
        <dbReference type="ARBA" id="ARBA00005836"/>
    </source>
</evidence>
<dbReference type="EC" id="3.4.24.-" evidence="8"/>
<dbReference type="InterPro" id="IPR036059">
    <property type="entry name" value="TldD/PmbA_sf"/>
</dbReference>
<dbReference type="GO" id="GO:0008237">
    <property type="term" value="F:metallopeptidase activity"/>
    <property type="evidence" value="ECO:0007669"/>
    <property type="project" value="UniProtKB-KW"/>
</dbReference>
<dbReference type="Pfam" id="PF19290">
    <property type="entry name" value="PmbA_TldD_2nd"/>
    <property type="match status" value="1"/>
</dbReference>
<keyword evidence="3 8" id="KW-0378">Hydrolase</keyword>
<dbReference type="SUPFAM" id="SSF111283">
    <property type="entry name" value="Putative modulator of DNA gyrase, PmbA/TldD"/>
    <property type="match status" value="1"/>
</dbReference>
<comment type="similarity">
    <text evidence="1">Belongs to the peptidase U62 family.</text>
</comment>
<evidence type="ECO:0000259" key="6">
    <source>
        <dbReference type="Pfam" id="PF19289"/>
    </source>
</evidence>
<evidence type="ECO:0000256" key="2">
    <source>
        <dbReference type="ARBA" id="ARBA00022670"/>
    </source>
</evidence>
<dbReference type="Gene3D" id="3.30.2290.10">
    <property type="entry name" value="PmbA/TldD superfamily"/>
    <property type="match status" value="1"/>
</dbReference>
<accession>A0AAF0BLW8</accession>
<dbReference type="GO" id="GO:0005829">
    <property type="term" value="C:cytosol"/>
    <property type="evidence" value="ECO:0007669"/>
    <property type="project" value="TreeGrafter"/>
</dbReference>
<keyword evidence="4 8" id="KW-0482">Metalloprotease</keyword>
<dbReference type="Pfam" id="PF19289">
    <property type="entry name" value="PmbA_TldD_3rd"/>
    <property type="match status" value="1"/>
</dbReference>
<dbReference type="PANTHER" id="PTHR30624">
    <property type="entry name" value="UNCHARACTERIZED PROTEIN TLDD AND PMBA"/>
    <property type="match status" value="1"/>
</dbReference>
<dbReference type="Proteomes" id="UP001217500">
    <property type="component" value="Chromosome"/>
</dbReference>